<protein>
    <recommendedName>
        <fullName evidence="8">Fe2OG dioxygenase domain-containing protein</fullName>
    </recommendedName>
</protein>
<keyword evidence="2" id="KW-0479">Metal-binding</keyword>
<dbReference type="SUPFAM" id="SSF52833">
    <property type="entry name" value="Thioredoxin-like"/>
    <property type="match status" value="1"/>
</dbReference>
<dbReference type="GO" id="GO:0031418">
    <property type="term" value="F:L-ascorbic acid binding"/>
    <property type="evidence" value="ECO:0007669"/>
    <property type="project" value="UniProtKB-KW"/>
</dbReference>
<evidence type="ECO:0000259" key="8">
    <source>
        <dbReference type="PROSITE" id="PS51471"/>
    </source>
</evidence>
<feature type="region of interest" description="Disordered" evidence="7">
    <location>
        <begin position="1"/>
        <end position="23"/>
    </location>
</feature>
<dbReference type="Gene3D" id="2.60.120.620">
    <property type="entry name" value="q2cbj1_9rhob like domain"/>
    <property type="match status" value="1"/>
</dbReference>
<proteinExistence type="predicted"/>
<dbReference type="OrthoDB" id="255432at2"/>
<keyword evidence="10" id="KW-1185">Reference proteome</keyword>
<evidence type="ECO:0000256" key="3">
    <source>
        <dbReference type="ARBA" id="ARBA00022896"/>
    </source>
</evidence>
<evidence type="ECO:0000256" key="5">
    <source>
        <dbReference type="ARBA" id="ARBA00023002"/>
    </source>
</evidence>
<dbReference type="GO" id="GO:0016705">
    <property type="term" value="F:oxidoreductase activity, acting on paired donors, with incorporation or reduction of molecular oxygen"/>
    <property type="evidence" value="ECO:0007669"/>
    <property type="project" value="InterPro"/>
</dbReference>
<evidence type="ECO:0000256" key="7">
    <source>
        <dbReference type="SAM" id="MobiDB-lite"/>
    </source>
</evidence>
<accession>A0A5J6MRE9</accession>
<dbReference type="InterPro" id="IPR044862">
    <property type="entry name" value="Pro_4_hyd_alph_FE2OG_OXY"/>
</dbReference>
<dbReference type="EMBL" id="CP042906">
    <property type="protein sequence ID" value="QEX19903.1"/>
    <property type="molecule type" value="Genomic_DNA"/>
</dbReference>
<evidence type="ECO:0000313" key="10">
    <source>
        <dbReference type="Proteomes" id="UP000326202"/>
    </source>
</evidence>
<dbReference type="SUPFAM" id="SSF51197">
    <property type="entry name" value="Clavaminate synthase-like"/>
    <property type="match status" value="1"/>
</dbReference>
<evidence type="ECO:0000256" key="2">
    <source>
        <dbReference type="ARBA" id="ARBA00022723"/>
    </source>
</evidence>
<dbReference type="GO" id="GO:0051213">
    <property type="term" value="F:dioxygenase activity"/>
    <property type="evidence" value="ECO:0007669"/>
    <property type="project" value="UniProtKB-KW"/>
</dbReference>
<keyword evidence="4" id="KW-0223">Dioxygenase</keyword>
<keyword evidence="5" id="KW-0560">Oxidoreductase</keyword>
<dbReference type="InterPro" id="IPR005123">
    <property type="entry name" value="Oxoglu/Fe-dep_dioxygenase_dom"/>
</dbReference>
<name>A0A5J6MRE9_9PROT</name>
<dbReference type="Pfam" id="PF13640">
    <property type="entry name" value="2OG-FeII_Oxy_3"/>
    <property type="match status" value="1"/>
</dbReference>
<keyword evidence="3" id="KW-0847">Vitamin C</keyword>
<gene>
    <name evidence="9" type="ORF">FRZ44_52180</name>
</gene>
<dbReference type="KEGG" id="htq:FRZ44_52180"/>
<dbReference type="PROSITE" id="PS51471">
    <property type="entry name" value="FE2OG_OXY"/>
    <property type="match status" value="1"/>
</dbReference>
<evidence type="ECO:0000313" key="9">
    <source>
        <dbReference type="EMBL" id="QEX19903.1"/>
    </source>
</evidence>
<reference evidence="9 10" key="1">
    <citation type="submission" date="2019-08" db="EMBL/GenBank/DDBJ databases">
        <title>Hyperibacter terrae gen. nov., sp. nov. and Hyperibacter viscosus sp. nov., two new members in the family Rhodospirillaceae isolated from the rhizosphere of Hypericum perforatum.</title>
        <authorList>
            <person name="Noviana Z."/>
        </authorList>
    </citation>
    <scope>NUCLEOTIDE SEQUENCE [LARGE SCALE GENOMIC DNA]</scope>
    <source>
        <strain evidence="9 10">R5913</strain>
    </source>
</reference>
<dbReference type="InterPro" id="IPR006620">
    <property type="entry name" value="Pro_4_hyd_alph"/>
</dbReference>
<dbReference type="Proteomes" id="UP000326202">
    <property type="component" value="Chromosome"/>
</dbReference>
<organism evidence="9 10">
    <name type="scientific">Hypericibacter terrae</name>
    <dbReference type="NCBI Taxonomy" id="2602015"/>
    <lineage>
        <taxon>Bacteria</taxon>
        <taxon>Pseudomonadati</taxon>
        <taxon>Pseudomonadota</taxon>
        <taxon>Alphaproteobacteria</taxon>
        <taxon>Rhodospirillales</taxon>
        <taxon>Dongiaceae</taxon>
        <taxon>Hypericibacter</taxon>
    </lineage>
</organism>
<comment type="cofactor">
    <cofactor evidence="1">
        <name>L-ascorbate</name>
        <dbReference type="ChEBI" id="CHEBI:38290"/>
    </cofactor>
</comment>
<evidence type="ECO:0000256" key="4">
    <source>
        <dbReference type="ARBA" id="ARBA00022964"/>
    </source>
</evidence>
<sequence length="362" mass="38941">MQPVTEPVHSLGNEGSQPIRLPPTALAPGDRVPNFMAADQHGAMRPFYERNLGRPLALLLAPQPETLAAYAAAHGGFLAADIDILGLVPGDSAQTPNVLALPFLLLGDAAGRILPGLYRAAGLPAGPAFLLLDPNQRLIDSGPGAMASDAALRRLAGSVPVTSAETAGSAAPALIVPNVLDRATTQALIRRWHEQGHEEGRVAGRVKGEQTHEVYEALKKRRDHIIRDDALTQVLATTIGRRVAPEMAKAFHFTAGFRFENFKVTCYDAGRGDYFRRHRDSQGPGTGNRMFAMTLNLNSDEYEGGELIFPEYGQQRYKPPRGGAVVFSCALVHEALPVTAGTRFALLTFFLTLDSKPSVPAR</sequence>
<evidence type="ECO:0000256" key="1">
    <source>
        <dbReference type="ARBA" id="ARBA00001961"/>
    </source>
</evidence>
<evidence type="ECO:0000256" key="6">
    <source>
        <dbReference type="ARBA" id="ARBA00023004"/>
    </source>
</evidence>
<dbReference type="RefSeq" id="WP_151179922.1">
    <property type="nucleotide sequence ID" value="NZ_CP042906.1"/>
</dbReference>
<dbReference type="GO" id="GO:0005506">
    <property type="term" value="F:iron ion binding"/>
    <property type="evidence" value="ECO:0007669"/>
    <property type="project" value="InterPro"/>
</dbReference>
<keyword evidence="6" id="KW-0408">Iron</keyword>
<feature type="domain" description="Fe2OG dioxygenase" evidence="8">
    <location>
        <begin position="258"/>
        <end position="353"/>
    </location>
</feature>
<dbReference type="InterPro" id="IPR036249">
    <property type="entry name" value="Thioredoxin-like_sf"/>
</dbReference>
<dbReference type="SMART" id="SM00702">
    <property type="entry name" value="P4Hc"/>
    <property type="match status" value="1"/>
</dbReference>
<dbReference type="AlphaFoldDB" id="A0A5J6MRE9"/>